<feature type="region of interest" description="Disordered" evidence="1">
    <location>
        <begin position="471"/>
        <end position="495"/>
    </location>
</feature>
<dbReference type="PANTHER" id="PTHR10622:SF10">
    <property type="entry name" value="HET DOMAIN-CONTAINING PROTEIN"/>
    <property type="match status" value="1"/>
</dbReference>
<evidence type="ECO:0000259" key="3">
    <source>
        <dbReference type="Pfam" id="PF26640"/>
    </source>
</evidence>
<dbReference type="EMBL" id="JAXOVC010000006">
    <property type="protein sequence ID" value="KAK4500834.1"/>
    <property type="molecule type" value="Genomic_DNA"/>
</dbReference>
<evidence type="ECO:0000313" key="5">
    <source>
        <dbReference type="Proteomes" id="UP001305779"/>
    </source>
</evidence>
<dbReference type="InterPro" id="IPR058525">
    <property type="entry name" value="DUF8212"/>
</dbReference>
<evidence type="ECO:0000256" key="1">
    <source>
        <dbReference type="SAM" id="MobiDB-lite"/>
    </source>
</evidence>
<name>A0ABR0EHJ2_ZASCE</name>
<accession>A0ABR0EHJ2</accession>
<evidence type="ECO:0000313" key="4">
    <source>
        <dbReference type="EMBL" id="KAK4500834.1"/>
    </source>
</evidence>
<dbReference type="Pfam" id="PF26640">
    <property type="entry name" value="DUF8212"/>
    <property type="match status" value="1"/>
</dbReference>
<feature type="domain" description="Heterokaryon incompatibility" evidence="2">
    <location>
        <begin position="21"/>
        <end position="117"/>
    </location>
</feature>
<dbReference type="Pfam" id="PF06985">
    <property type="entry name" value="HET"/>
    <property type="match status" value="1"/>
</dbReference>
<sequence>MRLINVHTLDTKDFSASWPEYAILSHRWEDEEISYQDYQDPAKRVGPGYRKIADFCLLVQQADWAKGQATRRGIHWAWVDTCCIDKTSSAELSEAINSMWTWYQEAAVCVAYISDCEVSDSRARTLRSLRASPWFRRGWTLQELLAPKEVFVYAQNWQCLGQRNTTADLRRAINLATAIEEGYLQGRKHVADASIAQRMSWASARKTTRGEDLAYCLMGIFNVNMPLLYGEGQEKAFYRLQEEIVKQSNDESIFAFGLNMYGKQPALAANPRQFVDCEHVRTARRLRREPYTITNTGLNFESPAIKWTLGRDCFYILNLNCGRLVFPEGGPPDAHPADAVRLKGCIMVLRKMGDRFVRDFSWEKKVEELSPIAAEHLAQEGLWQKIDSMRFYLAVTVNDVYSAEVDERQNALNIRDGQSFWYEDNDGPMFGGFTVHEGVQRAPTGKLMASELRADEFDEDHDRERWFELEATEVSPLAPQENESSTTLGPFELEA</sequence>
<feature type="domain" description="DUF8212" evidence="3">
    <location>
        <begin position="235"/>
        <end position="273"/>
    </location>
</feature>
<keyword evidence="5" id="KW-1185">Reference proteome</keyword>
<evidence type="ECO:0000259" key="2">
    <source>
        <dbReference type="Pfam" id="PF06985"/>
    </source>
</evidence>
<gene>
    <name evidence="4" type="ORF">PRZ48_009026</name>
</gene>
<reference evidence="4 5" key="1">
    <citation type="journal article" date="2023" name="G3 (Bethesda)">
        <title>A chromosome-level genome assembly of Zasmidium syzygii isolated from banana leaves.</title>
        <authorList>
            <person name="van Westerhoven A.C."/>
            <person name="Mehrabi R."/>
            <person name="Talebi R."/>
            <person name="Steentjes M.B.F."/>
            <person name="Corcolon B."/>
            <person name="Chong P.A."/>
            <person name="Kema G.H.J."/>
            <person name="Seidl M.F."/>
        </authorList>
    </citation>
    <scope>NUCLEOTIDE SEQUENCE [LARGE SCALE GENOMIC DNA]</scope>
    <source>
        <strain evidence="4 5">P124</strain>
    </source>
</reference>
<dbReference type="InterPro" id="IPR010730">
    <property type="entry name" value="HET"/>
</dbReference>
<proteinExistence type="predicted"/>
<protein>
    <recommendedName>
        <fullName evidence="6">Heterokaryon incompatibility domain-containing protein</fullName>
    </recommendedName>
</protein>
<comment type="caution">
    <text evidence="4">The sequence shown here is derived from an EMBL/GenBank/DDBJ whole genome shotgun (WGS) entry which is preliminary data.</text>
</comment>
<dbReference type="Proteomes" id="UP001305779">
    <property type="component" value="Unassembled WGS sequence"/>
</dbReference>
<organism evidence="4 5">
    <name type="scientific">Zasmidium cellare</name>
    <name type="common">Wine cellar mold</name>
    <name type="synonym">Racodium cellare</name>
    <dbReference type="NCBI Taxonomy" id="395010"/>
    <lineage>
        <taxon>Eukaryota</taxon>
        <taxon>Fungi</taxon>
        <taxon>Dikarya</taxon>
        <taxon>Ascomycota</taxon>
        <taxon>Pezizomycotina</taxon>
        <taxon>Dothideomycetes</taxon>
        <taxon>Dothideomycetidae</taxon>
        <taxon>Mycosphaerellales</taxon>
        <taxon>Mycosphaerellaceae</taxon>
        <taxon>Zasmidium</taxon>
    </lineage>
</organism>
<dbReference type="PANTHER" id="PTHR10622">
    <property type="entry name" value="HET DOMAIN-CONTAINING PROTEIN"/>
    <property type="match status" value="1"/>
</dbReference>
<evidence type="ECO:0008006" key="6">
    <source>
        <dbReference type="Google" id="ProtNLM"/>
    </source>
</evidence>